<keyword evidence="2" id="KW-1185">Reference proteome</keyword>
<comment type="caution">
    <text evidence="1">The sequence shown here is derived from an EMBL/GenBank/DDBJ whole genome shotgun (WGS) entry which is preliminary data.</text>
</comment>
<dbReference type="AlphaFoldDB" id="A0A9P6EQU5"/>
<evidence type="ECO:0000313" key="1">
    <source>
        <dbReference type="EMBL" id="KAF9533700.1"/>
    </source>
</evidence>
<sequence length="256" mass="27858">MYQPEFTEAFPNCEQIMLDAFNSPDPVPAVLGLIQAYPSVQTVEEVVIAYRTAFHSAPTRAYHFAKALSDICESPDAPLIYDAHSISDLIDGQLSEFHNLSFTFVSQCRRNPESFDQGAKIYGPTNRYLINSLLSGFSFKYNLGDSPSQSGAVGDGLGGSRFSVSVEDDPSLCQLQVVGTCIQLLTSGSEIVAKKPSSIRPVEEMATKLRAQKAAGAVTDPEALKVLELAILHAESGFKEENDITNVWDLLFPTTV</sequence>
<organism evidence="1 2">
    <name type="scientific">Crepidotus variabilis</name>
    <dbReference type="NCBI Taxonomy" id="179855"/>
    <lineage>
        <taxon>Eukaryota</taxon>
        <taxon>Fungi</taxon>
        <taxon>Dikarya</taxon>
        <taxon>Basidiomycota</taxon>
        <taxon>Agaricomycotina</taxon>
        <taxon>Agaricomycetes</taxon>
        <taxon>Agaricomycetidae</taxon>
        <taxon>Agaricales</taxon>
        <taxon>Agaricineae</taxon>
        <taxon>Crepidotaceae</taxon>
        <taxon>Crepidotus</taxon>
    </lineage>
</organism>
<proteinExistence type="predicted"/>
<reference evidence="1" key="1">
    <citation type="submission" date="2020-11" db="EMBL/GenBank/DDBJ databases">
        <authorList>
            <consortium name="DOE Joint Genome Institute"/>
            <person name="Ahrendt S."/>
            <person name="Riley R."/>
            <person name="Andreopoulos W."/>
            <person name="Labutti K."/>
            <person name="Pangilinan J."/>
            <person name="Ruiz-Duenas F.J."/>
            <person name="Barrasa J.M."/>
            <person name="Sanchez-Garcia M."/>
            <person name="Camarero S."/>
            <person name="Miyauchi S."/>
            <person name="Serrano A."/>
            <person name="Linde D."/>
            <person name="Babiker R."/>
            <person name="Drula E."/>
            <person name="Ayuso-Fernandez I."/>
            <person name="Pacheco R."/>
            <person name="Padilla G."/>
            <person name="Ferreira P."/>
            <person name="Barriuso J."/>
            <person name="Kellner H."/>
            <person name="Castanera R."/>
            <person name="Alfaro M."/>
            <person name="Ramirez L."/>
            <person name="Pisabarro A.G."/>
            <person name="Kuo A."/>
            <person name="Tritt A."/>
            <person name="Lipzen A."/>
            <person name="He G."/>
            <person name="Yan M."/>
            <person name="Ng V."/>
            <person name="Cullen D."/>
            <person name="Martin F."/>
            <person name="Rosso M.-N."/>
            <person name="Henrissat B."/>
            <person name="Hibbett D."/>
            <person name="Martinez A.T."/>
            <person name="Grigoriev I.V."/>
        </authorList>
    </citation>
    <scope>NUCLEOTIDE SEQUENCE</scope>
    <source>
        <strain evidence="1">CBS 506.95</strain>
    </source>
</reference>
<dbReference type="OrthoDB" id="3000038at2759"/>
<dbReference type="EMBL" id="MU157828">
    <property type="protein sequence ID" value="KAF9533700.1"/>
    <property type="molecule type" value="Genomic_DNA"/>
</dbReference>
<protein>
    <submittedName>
        <fullName evidence="1">Uncharacterized protein</fullName>
    </submittedName>
</protein>
<evidence type="ECO:0000313" key="2">
    <source>
        <dbReference type="Proteomes" id="UP000807306"/>
    </source>
</evidence>
<accession>A0A9P6EQU5</accession>
<gene>
    <name evidence="1" type="ORF">CPB83DRAFT_880207</name>
</gene>
<name>A0A9P6EQU5_9AGAR</name>
<dbReference type="Proteomes" id="UP000807306">
    <property type="component" value="Unassembled WGS sequence"/>
</dbReference>